<evidence type="ECO:0000313" key="4">
    <source>
        <dbReference type="Proteomes" id="UP001328107"/>
    </source>
</evidence>
<comment type="caution">
    <text evidence="3">The sequence shown here is derived from an EMBL/GenBank/DDBJ whole genome shotgun (WGS) entry which is preliminary data.</text>
</comment>
<evidence type="ECO:0000256" key="2">
    <source>
        <dbReference type="PROSITE-ProRule" id="PRU00252"/>
    </source>
</evidence>
<dbReference type="AlphaFoldDB" id="A0AAN4ZLY3"/>
<reference evidence="4" key="1">
    <citation type="submission" date="2022-10" db="EMBL/GenBank/DDBJ databases">
        <title>Genome assembly of Pristionchus species.</title>
        <authorList>
            <person name="Yoshida K."/>
            <person name="Sommer R.J."/>
        </authorList>
    </citation>
    <scope>NUCLEOTIDE SEQUENCE [LARGE SCALE GENOMIC DNA]</scope>
    <source>
        <strain evidence="4">RS5460</strain>
    </source>
</reference>
<keyword evidence="4" id="KW-1185">Reference proteome</keyword>
<dbReference type="Pfam" id="PF00436">
    <property type="entry name" value="SSB"/>
    <property type="match status" value="1"/>
</dbReference>
<dbReference type="InterPro" id="IPR012340">
    <property type="entry name" value="NA-bd_OB-fold"/>
</dbReference>
<dbReference type="SUPFAM" id="SSF50249">
    <property type="entry name" value="Nucleic acid-binding proteins"/>
    <property type="match status" value="1"/>
</dbReference>
<dbReference type="PROSITE" id="PS50935">
    <property type="entry name" value="SSB"/>
    <property type="match status" value="1"/>
</dbReference>
<dbReference type="GO" id="GO:0003697">
    <property type="term" value="F:single-stranded DNA binding"/>
    <property type="evidence" value="ECO:0007669"/>
    <property type="project" value="InterPro"/>
</dbReference>
<proteinExistence type="predicted"/>
<dbReference type="Gene3D" id="2.40.50.140">
    <property type="entry name" value="Nucleic acid-binding proteins"/>
    <property type="match status" value="1"/>
</dbReference>
<gene>
    <name evidence="3" type="ORF">PMAYCL1PPCAC_11068</name>
</gene>
<name>A0AAN4ZLY3_9BILA</name>
<keyword evidence="1 2" id="KW-0238">DNA-binding</keyword>
<evidence type="ECO:0000313" key="3">
    <source>
        <dbReference type="EMBL" id="GMR40873.1"/>
    </source>
</evidence>
<dbReference type="EMBL" id="BTRK01000003">
    <property type="protein sequence ID" value="GMR40873.1"/>
    <property type="molecule type" value="Genomic_DNA"/>
</dbReference>
<evidence type="ECO:0000256" key="1">
    <source>
        <dbReference type="ARBA" id="ARBA00023125"/>
    </source>
</evidence>
<accession>A0AAN4ZLY3</accession>
<protein>
    <submittedName>
        <fullName evidence="3">Uncharacterized protein</fullName>
    </submittedName>
</protein>
<organism evidence="3 4">
    <name type="scientific">Pristionchus mayeri</name>
    <dbReference type="NCBI Taxonomy" id="1317129"/>
    <lineage>
        <taxon>Eukaryota</taxon>
        <taxon>Metazoa</taxon>
        <taxon>Ecdysozoa</taxon>
        <taxon>Nematoda</taxon>
        <taxon>Chromadorea</taxon>
        <taxon>Rhabditida</taxon>
        <taxon>Rhabditina</taxon>
        <taxon>Diplogasteromorpha</taxon>
        <taxon>Diplogasteroidea</taxon>
        <taxon>Neodiplogasteridae</taxon>
        <taxon>Pristionchus</taxon>
    </lineage>
</organism>
<dbReference type="InterPro" id="IPR000424">
    <property type="entry name" value="Primosome_PriB/ssb"/>
</dbReference>
<sequence>MLRSIVAVSSRVATGARALSTSTVSMTAPSKAAVKEVSKDKSSARSNAPCINRVEILGEVFNKSSRIAGKNGHDDFVLFNVATNSTVENESGEAIDRTARHTVTAFGKVADAVEAKVEMGMRVHVHGRNYMGGRLNENGSRTPLKVTIVADKVEQVAE</sequence>
<dbReference type="Proteomes" id="UP001328107">
    <property type="component" value="Unassembled WGS sequence"/>
</dbReference>